<dbReference type="InterPro" id="IPR010982">
    <property type="entry name" value="Lambda_DNA-bd_dom_sf"/>
</dbReference>
<dbReference type="Gene3D" id="1.10.260.40">
    <property type="entry name" value="lambda repressor-like DNA-binding domains"/>
    <property type="match status" value="1"/>
</dbReference>
<dbReference type="CDD" id="cd00093">
    <property type="entry name" value="HTH_XRE"/>
    <property type="match status" value="1"/>
</dbReference>
<name>A0ABP8R4M7_9ACTN</name>
<comment type="caution">
    <text evidence="2">The sequence shown here is derived from an EMBL/GenBank/DDBJ whole genome shotgun (WGS) entry which is preliminary data.</text>
</comment>
<dbReference type="SUPFAM" id="SSF47413">
    <property type="entry name" value="lambda repressor-like DNA-binding domains"/>
    <property type="match status" value="1"/>
</dbReference>
<proteinExistence type="predicted"/>
<dbReference type="Proteomes" id="UP001500503">
    <property type="component" value="Unassembled WGS sequence"/>
</dbReference>
<dbReference type="SMART" id="SM00530">
    <property type="entry name" value="HTH_XRE"/>
    <property type="match status" value="1"/>
</dbReference>
<evidence type="ECO:0000313" key="3">
    <source>
        <dbReference type="Proteomes" id="UP001500503"/>
    </source>
</evidence>
<dbReference type="Pfam" id="PF19054">
    <property type="entry name" value="DUF5753"/>
    <property type="match status" value="1"/>
</dbReference>
<dbReference type="InterPro" id="IPR043917">
    <property type="entry name" value="DUF5753"/>
</dbReference>
<accession>A0ABP8R4M7</accession>
<protein>
    <submittedName>
        <fullName evidence="2">Helix-turn-helix transcriptional regulator</fullName>
    </submittedName>
</protein>
<keyword evidence="3" id="KW-1185">Reference proteome</keyword>
<dbReference type="Pfam" id="PF13560">
    <property type="entry name" value="HTH_31"/>
    <property type="match status" value="1"/>
</dbReference>
<dbReference type="EMBL" id="BAABHF010000059">
    <property type="protein sequence ID" value="GAA4518037.1"/>
    <property type="molecule type" value="Genomic_DNA"/>
</dbReference>
<gene>
    <name evidence="2" type="ORF">GCM10023191_091550</name>
</gene>
<evidence type="ECO:0000259" key="1">
    <source>
        <dbReference type="PROSITE" id="PS50943"/>
    </source>
</evidence>
<organism evidence="2 3">
    <name type="scientific">Actinoallomurus oryzae</name>
    <dbReference type="NCBI Taxonomy" id="502180"/>
    <lineage>
        <taxon>Bacteria</taxon>
        <taxon>Bacillati</taxon>
        <taxon>Actinomycetota</taxon>
        <taxon>Actinomycetes</taxon>
        <taxon>Streptosporangiales</taxon>
        <taxon>Thermomonosporaceae</taxon>
        <taxon>Actinoallomurus</taxon>
    </lineage>
</organism>
<reference evidence="3" key="1">
    <citation type="journal article" date="2019" name="Int. J. Syst. Evol. Microbiol.">
        <title>The Global Catalogue of Microorganisms (GCM) 10K type strain sequencing project: providing services to taxonomists for standard genome sequencing and annotation.</title>
        <authorList>
            <consortium name="The Broad Institute Genomics Platform"/>
            <consortium name="The Broad Institute Genome Sequencing Center for Infectious Disease"/>
            <person name="Wu L."/>
            <person name="Ma J."/>
        </authorList>
    </citation>
    <scope>NUCLEOTIDE SEQUENCE [LARGE SCALE GENOMIC DNA]</scope>
    <source>
        <strain evidence="3">JCM 17933</strain>
    </source>
</reference>
<sequence length="282" mass="31792">MNISGSGPVVLRILLGAELRRLRELADVTPQQAAHEIGASESKISRMERGRNAFKQEDVAELLFLYGVGDETIREDLLSLARRANQPGWWHSYNDVLPGWFQAYVGLENAAQRIRTYESHYIPGLLQSSDYAAAVIALDGFRAEEVDRRVTLRRDRQRRFRDGALRLWAIIDEAALRRPLGGAGVMRHQLEELVAATKLPNLTLQVTPFAAGGHTALNGFSILRFPDPQMTDVIYVEQLTNALYLDKREEVDAYLLAMERLSIISASPDESVDIINRIMDDY</sequence>
<dbReference type="PROSITE" id="PS50943">
    <property type="entry name" value="HTH_CROC1"/>
    <property type="match status" value="1"/>
</dbReference>
<evidence type="ECO:0000313" key="2">
    <source>
        <dbReference type="EMBL" id="GAA4518037.1"/>
    </source>
</evidence>
<feature type="domain" description="HTH cro/C1-type" evidence="1">
    <location>
        <begin position="19"/>
        <end position="74"/>
    </location>
</feature>
<dbReference type="InterPro" id="IPR001387">
    <property type="entry name" value="Cro/C1-type_HTH"/>
</dbReference>
<dbReference type="RefSeq" id="WP_345474928.1">
    <property type="nucleotide sequence ID" value="NZ_BAABHF010000059.1"/>
</dbReference>